<dbReference type="PANTHER" id="PTHR15599:SF1">
    <property type="entry name" value="RADIAL SPOKE HEAD 14 HOMOLOG"/>
    <property type="match status" value="1"/>
</dbReference>
<feature type="region of interest" description="Disordered" evidence="1">
    <location>
        <begin position="441"/>
        <end position="464"/>
    </location>
</feature>
<reference evidence="2" key="1">
    <citation type="submission" date="2017-09" db="EMBL/GenBank/DDBJ databases">
        <title>Contemporary evolution of a Lepidopteran species, Heliothis virescens, in response to modern agricultural practices.</title>
        <authorList>
            <person name="Fritz M.L."/>
            <person name="Deyonke A.M."/>
            <person name="Papanicolaou A."/>
            <person name="Micinski S."/>
            <person name="Westbrook J."/>
            <person name="Gould F."/>
        </authorList>
    </citation>
    <scope>NUCLEOTIDE SEQUENCE [LARGE SCALE GENOMIC DNA]</scope>
    <source>
        <strain evidence="2">HvINT-</strain>
        <tissue evidence="2">Whole body</tissue>
    </source>
</reference>
<comment type="caution">
    <text evidence="2">The sequence shown here is derived from an EMBL/GenBank/DDBJ whole genome shotgun (WGS) entry which is preliminary data.</text>
</comment>
<proteinExistence type="predicted"/>
<gene>
    <name evidence="2" type="ORF">B5V51_750</name>
</gene>
<accession>A0A2A4JKC5</accession>
<dbReference type="InterPro" id="IPR042856">
    <property type="entry name" value="RSP14"/>
</dbReference>
<dbReference type="STRING" id="7102.A0A2A4JKC5"/>
<feature type="region of interest" description="Disordered" evidence="1">
    <location>
        <begin position="31"/>
        <end position="50"/>
    </location>
</feature>
<dbReference type="AlphaFoldDB" id="A0A2A4JKC5"/>
<evidence type="ECO:0008006" key="3">
    <source>
        <dbReference type="Google" id="ProtNLM"/>
    </source>
</evidence>
<sequence length="1240" mass="143571">MFCPHKNSYLQLECAMDPRVINKAVRRAMRKSQIDPHDEKPATQRLSSSQPSLYAPWTDITRSRIGFGRLGLRLLNRDLNSDDQWTQLQAVNSIYDQVQISENALFLISLNVVFRLIKLMEHCDAMMREKVLLILTRLANYYQGKKQIMSRPVIIDRIVDIILEDCKELRYAAAFCLKTLTRDRYACEVILKNERIVEVLLKVMLNDHMTIVVFYLNALKNLSEYDQERPLKANAFQVMRNFMKVHEPRVVTAAMDCMMQLCKHPVGKALADQYDIIKAIKLLLLASNVEVIICAVGLLNYVTLTNMSKWRSKELQWDLVKRLVDLAVSSNLPSLQLRSLQVLINLCDSPDLKDHIGNIWRDKISGIKVKTHEQWDGTTTTTSFGLETGHNYRTMCIEDMETIRNDKGDNVNALNAYSFLQRVRDAKQRLLKSIDSRPFENGAAMADSQNSTVEGQPSRPGIETSVNPMLVNKAVRRAMRKTQFDPHDELPPAQRLESMQPSLYAPCVDITRGRMGFERLGLRILNKDITSEDNFVKLQAIHSLMDQVQMSENALFLINLNVIYKLIDLLTDPDPIVKEKVCLILSQLTNYYQGRKRIIARPVVIDRLTFLFMRERKEIRYAAALCLKNLAMYSAEDIIKNDKIVESLIKMIKNDHVGIVLLHIETLKKLAEWDPEKPLKANAFKVMLRLMTYREIRIQQAAMECMRQLCKHSVGQKLADKYDLTQLLLTHMESEDQQVIISALGLMEYTSVTSMSKWRGREFVYDLATLLVVLCVTYDIPVLQIRAMQVVINLCDCPDIRTYVKNNLETQIVKGIKIRKPEQWDGTTETDKYGLKTGHNYRTRYKANVETIKNDHYDHGEMVNVHNYLARVKATKDHLIKILKYKSYRDSDKVQMSENALFLINLNVIYKLIDLLTDPDPIVKEKVCLILSQLTNYYQGRKRIIARPVVIDRLTFLFMRERKEIRYAAALCLKNLAMYSAEDIIKNDKIVESLIKMIKNDHVGIVLLHIETLKKLAEWDPEKPLKANAFKVMLRLMTYREIRIQQAAMECMRQLCKHSVGQKLADKYDLTQLLLTHMESEDQQVIISALGLMEYTSVTSMSKWRGREFVYDLATLLVVLCVTYDIPVLQIRAMQVVINLCDCPDIRTYVKNNLETQIVKGIKIRKPEQWDGTTETDKYGLKTGHNYRTRYKANVETIKNDHYDHGEMVNVHNYLARVKATKDHLIKILKYKSYRDSDKV</sequence>
<dbReference type="InterPro" id="IPR011989">
    <property type="entry name" value="ARM-like"/>
</dbReference>
<dbReference type="EMBL" id="NWSH01001118">
    <property type="protein sequence ID" value="PCG72525.1"/>
    <property type="molecule type" value="Genomic_DNA"/>
</dbReference>
<evidence type="ECO:0000313" key="2">
    <source>
        <dbReference type="EMBL" id="PCG72525.1"/>
    </source>
</evidence>
<feature type="compositionally biased region" description="Basic and acidic residues" evidence="1">
    <location>
        <begin position="32"/>
        <end position="42"/>
    </location>
</feature>
<organism evidence="2">
    <name type="scientific">Heliothis virescens</name>
    <name type="common">Tobacco budworm moth</name>
    <dbReference type="NCBI Taxonomy" id="7102"/>
    <lineage>
        <taxon>Eukaryota</taxon>
        <taxon>Metazoa</taxon>
        <taxon>Ecdysozoa</taxon>
        <taxon>Arthropoda</taxon>
        <taxon>Hexapoda</taxon>
        <taxon>Insecta</taxon>
        <taxon>Pterygota</taxon>
        <taxon>Neoptera</taxon>
        <taxon>Endopterygota</taxon>
        <taxon>Lepidoptera</taxon>
        <taxon>Glossata</taxon>
        <taxon>Ditrysia</taxon>
        <taxon>Noctuoidea</taxon>
        <taxon>Noctuidae</taxon>
        <taxon>Heliothinae</taxon>
        <taxon>Heliothis</taxon>
    </lineage>
</organism>
<evidence type="ECO:0000256" key="1">
    <source>
        <dbReference type="SAM" id="MobiDB-lite"/>
    </source>
</evidence>
<dbReference type="Gene3D" id="1.25.10.10">
    <property type="entry name" value="Leucine-rich Repeat Variant"/>
    <property type="match status" value="3"/>
</dbReference>
<dbReference type="SUPFAM" id="SSF48371">
    <property type="entry name" value="ARM repeat"/>
    <property type="match status" value="3"/>
</dbReference>
<protein>
    <recommendedName>
        <fullName evidence="3">Armadillo repeat-containing domain-containing protein</fullName>
    </recommendedName>
</protein>
<dbReference type="InterPro" id="IPR016024">
    <property type="entry name" value="ARM-type_fold"/>
</dbReference>
<name>A0A2A4JKC5_HELVI</name>
<dbReference type="PANTHER" id="PTHR15599">
    <property type="entry name" value="RTDR1"/>
    <property type="match status" value="1"/>
</dbReference>